<dbReference type="STRING" id="1963.AQJ27_02005"/>
<gene>
    <name evidence="1" type="ORF">SO3561_00804</name>
</gene>
<dbReference type="RefSeq" id="WP_067360648.1">
    <property type="nucleotide sequence ID" value="NZ_BDQI01000001.1"/>
</dbReference>
<dbReference type="EMBL" id="BDQI01000001">
    <property type="protein sequence ID" value="GAX49315.1"/>
    <property type="molecule type" value="Genomic_DNA"/>
</dbReference>
<comment type="caution">
    <text evidence="1">The sequence shown here is derived from an EMBL/GenBank/DDBJ whole genome shotgun (WGS) entry which is preliminary data.</text>
</comment>
<sequence length="67" mass="7471">MELGLAELVAHFALPEDGFATVFDDHRQEEITWIGEDDVRQVTTVPVVTFARTSPGIAWAGSQKEER</sequence>
<dbReference type="Proteomes" id="UP000217446">
    <property type="component" value="Unassembled WGS sequence"/>
</dbReference>
<evidence type="ECO:0000313" key="1">
    <source>
        <dbReference type="EMBL" id="GAX49315.1"/>
    </source>
</evidence>
<dbReference type="AlphaFoldDB" id="A0A250V576"/>
<protein>
    <submittedName>
        <fullName evidence="1">Uncharacterized protein</fullName>
    </submittedName>
</protein>
<keyword evidence="2" id="KW-1185">Reference proteome</keyword>
<organism evidence="1 2">
    <name type="scientific">Streptomyces olivochromogenes</name>
    <dbReference type="NCBI Taxonomy" id="1963"/>
    <lineage>
        <taxon>Bacteria</taxon>
        <taxon>Bacillati</taxon>
        <taxon>Actinomycetota</taxon>
        <taxon>Actinomycetes</taxon>
        <taxon>Kitasatosporales</taxon>
        <taxon>Streptomycetaceae</taxon>
        <taxon>Streptomyces</taxon>
    </lineage>
</organism>
<reference evidence="2" key="1">
    <citation type="submission" date="2017-05" db="EMBL/GenBank/DDBJ databases">
        <title>Streptomyces olivochromogenes NBRC 3561 whole genome shotgun sequence.</title>
        <authorList>
            <person name="Dohra H."/>
            <person name="Kodani S."/>
        </authorList>
    </citation>
    <scope>NUCLEOTIDE SEQUENCE [LARGE SCALE GENOMIC DNA]</scope>
    <source>
        <strain evidence="2">NBRC 3561</strain>
    </source>
</reference>
<name>A0A250V576_STROL</name>
<accession>A0A250V576</accession>
<evidence type="ECO:0000313" key="2">
    <source>
        <dbReference type="Proteomes" id="UP000217446"/>
    </source>
</evidence>
<proteinExistence type="predicted"/>